<dbReference type="SUPFAM" id="SSF53448">
    <property type="entry name" value="Nucleotide-diphospho-sugar transferases"/>
    <property type="match status" value="1"/>
</dbReference>
<dbReference type="PANTHER" id="PTHR43685">
    <property type="entry name" value="GLYCOSYLTRANSFERASE"/>
    <property type="match status" value="1"/>
</dbReference>
<dbReference type="Proteomes" id="UP001596978">
    <property type="component" value="Unassembled WGS sequence"/>
</dbReference>
<dbReference type="EMBL" id="JBHTJH010000001">
    <property type="protein sequence ID" value="MFD0860683.1"/>
    <property type="molecule type" value="Genomic_DNA"/>
</dbReference>
<dbReference type="PANTHER" id="PTHR43685:SF2">
    <property type="entry name" value="GLYCOSYLTRANSFERASE 2-LIKE DOMAIN-CONTAINING PROTEIN"/>
    <property type="match status" value="1"/>
</dbReference>
<dbReference type="CDD" id="cd00761">
    <property type="entry name" value="Glyco_tranf_GTA_type"/>
    <property type="match status" value="1"/>
</dbReference>
<evidence type="ECO:0000259" key="1">
    <source>
        <dbReference type="Pfam" id="PF00535"/>
    </source>
</evidence>
<name>A0ABW3CSD2_9FLAO</name>
<organism evidence="2 3">
    <name type="scientific">Sungkyunkwania multivorans</name>
    <dbReference type="NCBI Taxonomy" id="1173618"/>
    <lineage>
        <taxon>Bacteria</taxon>
        <taxon>Pseudomonadati</taxon>
        <taxon>Bacteroidota</taxon>
        <taxon>Flavobacteriia</taxon>
        <taxon>Flavobacteriales</taxon>
        <taxon>Flavobacteriaceae</taxon>
        <taxon>Sungkyunkwania</taxon>
    </lineage>
</organism>
<proteinExistence type="predicted"/>
<dbReference type="Pfam" id="PF00535">
    <property type="entry name" value="Glycos_transf_2"/>
    <property type="match status" value="1"/>
</dbReference>
<comment type="caution">
    <text evidence="2">The sequence shown here is derived from an EMBL/GenBank/DDBJ whole genome shotgun (WGS) entry which is preliminary data.</text>
</comment>
<dbReference type="InterPro" id="IPR001173">
    <property type="entry name" value="Glyco_trans_2-like"/>
</dbReference>
<evidence type="ECO:0000313" key="2">
    <source>
        <dbReference type="EMBL" id="MFD0860683.1"/>
    </source>
</evidence>
<evidence type="ECO:0000313" key="3">
    <source>
        <dbReference type="Proteomes" id="UP001596978"/>
    </source>
</evidence>
<accession>A0ABW3CSD2</accession>
<gene>
    <name evidence="2" type="ORF">ACFQ1M_00570</name>
</gene>
<dbReference type="InterPro" id="IPR029044">
    <property type="entry name" value="Nucleotide-diphossugar_trans"/>
</dbReference>
<dbReference type="InterPro" id="IPR050834">
    <property type="entry name" value="Glycosyltransf_2"/>
</dbReference>
<feature type="domain" description="Glycosyltransferase 2-like" evidence="1">
    <location>
        <begin position="5"/>
        <end position="168"/>
    </location>
</feature>
<sequence>MRTFSVVITLYNKERYIASTLKSVLAQTFEDFEIIVVNDGSEDRSLDIVSQFTDERLRIISQKNKGASNARNTGLGNANGSYIALLDGDDSWHPNYLNEIYKLTQEFPKEKVFATAVMMSYPNGYQRNACYSENIDSPEPLDFFEASTQMAVLTSSSVVFDRSIIDEIGYFDERIISGQDTDYWIRLGLKHQVVFSPKHYVYYHQIGDSLSHSRFDSKNKPKYLKWLEEEDSNPALKYFLNINRFSLALRSKMANDKEGVEFYSSYLDHNLLSRKQRSLLRLPSTLLRVLFRIKSFLEIKGVYLSIFK</sequence>
<dbReference type="Gene3D" id="3.90.550.10">
    <property type="entry name" value="Spore Coat Polysaccharide Biosynthesis Protein SpsA, Chain A"/>
    <property type="match status" value="1"/>
</dbReference>
<keyword evidence="3" id="KW-1185">Reference proteome</keyword>
<dbReference type="RefSeq" id="WP_386402378.1">
    <property type="nucleotide sequence ID" value="NZ_JBHTJH010000001.1"/>
</dbReference>
<protein>
    <submittedName>
        <fullName evidence="2">Glycosyltransferase family 2 protein</fullName>
    </submittedName>
</protein>
<reference evidence="3" key="1">
    <citation type="journal article" date="2019" name="Int. J. Syst. Evol. Microbiol.">
        <title>The Global Catalogue of Microorganisms (GCM) 10K type strain sequencing project: providing services to taxonomists for standard genome sequencing and annotation.</title>
        <authorList>
            <consortium name="The Broad Institute Genomics Platform"/>
            <consortium name="The Broad Institute Genome Sequencing Center for Infectious Disease"/>
            <person name="Wu L."/>
            <person name="Ma J."/>
        </authorList>
    </citation>
    <scope>NUCLEOTIDE SEQUENCE [LARGE SCALE GENOMIC DNA]</scope>
    <source>
        <strain evidence="3">CCUG 62952</strain>
    </source>
</reference>